<dbReference type="CDD" id="cd03424">
    <property type="entry name" value="NUDIX_ADPRase_Nudt5_UGPPase_Nudt14"/>
    <property type="match status" value="1"/>
</dbReference>
<dbReference type="SUPFAM" id="SSF55811">
    <property type="entry name" value="Nudix"/>
    <property type="match status" value="1"/>
</dbReference>
<dbReference type="PANTHER" id="PTHR11839">
    <property type="entry name" value="UDP/ADP-SUGAR PYROPHOSPHATASE"/>
    <property type="match status" value="1"/>
</dbReference>
<keyword evidence="2" id="KW-0378">Hydrolase</keyword>
<dbReference type="Gene3D" id="3.90.79.10">
    <property type="entry name" value="Nucleoside Triphosphate Pyrophosphohydrolase"/>
    <property type="match status" value="1"/>
</dbReference>
<name>A0A6C0HSC5_9ZZZZ</name>
<sequence length="244" mass="27170">MEYRGIKFVTGNDSITDDMLKAVIDSKKMHEWCDTQVDEGVVYTKKVTIHNVKFFGPVRPEKLGFVMLEGDAEEVATGEKVAASCAFVRGGSVGVFVRASIIDKDARIIGDYGVFTEQIRYPMGKKLVEICAGCVDSETGDIKGVAMTELQEELGIIVNMDDVHDLGTIIPSGGGTYEKINLYYLAVMLTEDEFKEKLENSFGDESEKIRLKFAPLAEMDDFLNEIGDVKAECAWRRIQHSRLC</sequence>
<accession>A0A6C0HSC5</accession>
<dbReference type="PANTHER" id="PTHR11839:SF18">
    <property type="entry name" value="NUDIX HYDROLASE DOMAIN-CONTAINING PROTEIN"/>
    <property type="match status" value="1"/>
</dbReference>
<dbReference type="GO" id="GO:0080041">
    <property type="term" value="F:ADP-ribose pyrophosphohydrolase activity"/>
    <property type="evidence" value="ECO:0007669"/>
    <property type="project" value="TreeGrafter"/>
</dbReference>
<dbReference type="AlphaFoldDB" id="A0A6C0HSC5"/>
<dbReference type="EMBL" id="MN740008">
    <property type="protein sequence ID" value="QHT83354.1"/>
    <property type="molecule type" value="Genomic_DNA"/>
</dbReference>
<evidence type="ECO:0000256" key="2">
    <source>
        <dbReference type="ARBA" id="ARBA00022801"/>
    </source>
</evidence>
<protein>
    <recommendedName>
        <fullName evidence="4">Nudix hydrolase domain-containing protein</fullName>
    </recommendedName>
</protein>
<comment type="cofactor">
    <cofactor evidence="1">
        <name>Mg(2+)</name>
        <dbReference type="ChEBI" id="CHEBI:18420"/>
    </cofactor>
</comment>
<reference evidence="3" key="1">
    <citation type="journal article" date="2020" name="Nature">
        <title>Giant virus diversity and host interactions through global metagenomics.</title>
        <authorList>
            <person name="Schulz F."/>
            <person name="Roux S."/>
            <person name="Paez-Espino D."/>
            <person name="Jungbluth S."/>
            <person name="Walsh D.A."/>
            <person name="Denef V.J."/>
            <person name="McMahon K.D."/>
            <person name="Konstantinidis K.T."/>
            <person name="Eloe-Fadrosh E.A."/>
            <person name="Kyrpides N.C."/>
            <person name="Woyke T."/>
        </authorList>
    </citation>
    <scope>NUCLEOTIDE SEQUENCE</scope>
    <source>
        <strain evidence="3">GVMAG-M-3300023184-167</strain>
    </source>
</reference>
<evidence type="ECO:0000313" key="3">
    <source>
        <dbReference type="EMBL" id="QHT83354.1"/>
    </source>
</evidence>
<evidence type="ECO:0000256" key="1">
    <source>
        <dbReference type="ARBA" id="ARBA00001946"/>
    </source>
</evidence>
<evidence type="ECO:0008006" key="4">
    <source>
        <dbReference type="Google" id="ProtNLM"/>
    </source>
</evidence>
<proteinExistence type="predicted"/>
<dbReference type="GO" id="GO:0080042">
    <property type="term" value="F:ADP-glucose pyrophosphohydrolase activity"/>
    <property type="evidence" value="ECO:0007669"/>
    <property type="project" value="TreeGrafter"/>
</dbReference>
<dbReference type="GO" id="GO:0006753">
    <property type="term" value="P:nucleoside phosphate metabolic process"/>
    <property type="evidence" value="ECO:0007669"/>
    <property type="project" value="TreeGrafter"/>
</dbReference>
<dbReference type="InterPro" id="IPR015797">
    <property type="entry name" value="NUDIX_hydrolase-like_dom_sf"/>
</dbReference>
<dbReference type="GO" id="GO:0019693">
    <property type="term" value="P:ribose phosphate metabolic process"/>
    <property type="evidence" value="ECO:0007669"/>
    <property type="project" value="TreeGrafter"/>
</dbReference>
<organism evidence="3">
    <name type="scientific">viral metagenome</name>
    <dbReference type="NCBI Taxonomy" id="1070528"/>
    <lineage>
        <taxon>unclassified sequences</taxon>
        <taxon>metagenomes</taxon>
        <taxon>organismal metagenomes</taxon>
    </lineage>
</organism>